<dbReference type="RefSeq" id="WP_153724765.1">
    <property type="nucleotide sequence ID" value="NZ_CP045875.1"/>
</dbReference>
<dbReference type="AlphaFoldDB" id="A0A5Q2N0P6"/>
<accession>A0A5Q2N0P6</accession>
<evidence type="ECO:0000313" key="2">
    <source>
        <dbReference type="Proteomes" id="UP000366051"/>
    </source>
</evidence>
<dbReference type="Proteomes" id="UP000366051">
    <property type="component" value="Chromosome"/>
</dbReference>
<proteinExistence type="predicted"/>
<gene>
    <name evidence="1" type="ORF">FTV88_1222</name>
</gene>
<dbReference type="KEGG" id="hcv:FTV88_1222"/>
<dbReference type="EMBL" id="CP045875">
    <property type="protein sequence ID" value="QGG47369.1"/>
    <property type="molecule type" value="Genomic_DNA"/>
</dbReference>
<protein>
    <submittedName>
        <fullName evidence="1">Uncharacterized protein</fullName>
    </submittedName>
</protein>
<name>A0A5Q2N0P6_9FIRM</name>
<reference evidence="2" key="1">
    <citation type="submission" date="2019-11" db="EMBL/GenBank/DDBJ databases">
        <title>Genome sequence of Heliorestis convoluta strain HH, an alkaliphilic and minimalistic phototrophic bacterium from a soda lake in Egypt.</title>
        <authorList>
            <person name="Dewey E.D."/>
            <person name="Stokes L.M."/>
            <person name="Burchell B.M."/>
            <person name="Shaffer K.N."/>
            <person name="Huntington A.M."/>
            <person name="Baker J.M."/>
            <person name="Nadendla S."/>
            <person name="Giglio M.G."/>
            <person name="Touchman J.W."/>
            <person name="Blankenship R.E."/>
            <person name="Madigan M.T."/>
            <person name="Sattley W.M."/>
        </authorList>
    </citation>
    <scope>NUCLEOTIDE SEQUENCE [LARGE SCALE GENOMIC DNA]</scope>
    <source>
        <strain evidence="2">HH</strain>
    </source>
</reference>
<evidence type="ECO:0000313" key="1">
    <source>
        <dbReference type="EMBL" id="QGG47369.1"/>
    </source>
</evidence>
<keyword evidence="2" id="KW-1185">Reference proteome</keyword>
<organism evidence="1 2">
    <name type="scientific">Heliorestis convoluta</name>
    <dbReference type="NCBI Taxonomy" id="356322"/>
    <lineage>
        <taxon>Bacteria</taxon>
        <taxon>Bacillati</taxon>
        <taxon>Bacillota</taxon>
        <taxon>Clostridia</taxon>
        <taxon>Eubacteriales</taxon>
        <taxon>Heliobacteriaceae</taxon>
        <taxon>Heliorestis</taxon>
    </lineage>
</organism>
<sequence>MNVYESRAVLRYPVEKADIRKDEKTLHEAAKHFNEKAVNRKIMAISAICETQIDFLIAFYGDKNKSPTGYDLVEFTKFLQAGGFSKFSRHDGKLFAILPNLTRKATLQELKEALKKNNDPIAESLYHDGYEEAITIQDKSAVTDATILATVQFLLAASLYDPRKEEDAQQIREIAKKWIMG</sequence>